<dbReference type="InterPro" id="IPR017850">
    <property type="entry name" value="Alkaline_phosphatase_core_sf"/>
</dbReference>
<dbReference type="Pfam" id="PF00884">
    <property type="entry name" value="Sulfatase"/>
    <property type="match status" value="1"/>
</dbReference>
<dbReference type="EMBL" id="LAZR01047433">
    <property type="protein sequence ID" value="KKK94231.1"/>
    <property type="molecule type" value="Genomic_DNA"/>
</dbReference>
<dbReference type="SUPFAM" id="SSF53649">
    <property type="entry name" value="Alkaline phosphatase-like"/>
    <property type="match status" value="1"/>
</dbReference>
<dbReference type="Gene3D" id="3.40.720.10">
    <property type="entry name" value="Alkaline Phosphatase, subunit A"/>
    <property type="match status" value="1"/>
</dbReference>
<feature type="domain" description="Sulfatase N-terminal" evidence="2">
    <location>
        <begin position="3"/>
        <end position="336"/>
    </location>
</feature>
<dbReference type="GO" id="GO:0004065">
    <property type="term" value="F:arylsulfatase activity"/>
    <property type="evidence" value="ECO:0007669"/>
    <property type="project" value="TreeGrafter"/>
</dbReference>
<name>A0A0F9CBZ0_9ZZZZ</name>
<evidence type="ECO:0000256" key="1">
    <source>
        <dbReference type="ARBA" id="ARBA00008779"/>
    </source>
</evidence>
<organism evidence="3">
    <name type="scientific">marine sediment metagenome</name>
    <dbReference type="NCBI Taxonomy" id="412755"/>
    <lineage>
        <taxon>unclassified sequences</taxon>
        <taxon>metagenomes</taxon>
        <taxon>ecological metagenomes</taxon>
    </lineage>
</organism>
<dbReference type="InterPro" id="IPR050738">
    <property type="entry name" value="Sulfatase"/>
</dbReference>
<dbReference type="AlphaFoldDB" id="A0A0F9CBZ0"/>
<feature type="non-terminal residue" evidence="3">
    <location>
        <position position="411"/>
    </location>
</feature>
<dbReference type="PANTHER" id="PTHR42693">
    <property type="entry name" value="ARYLSULFATASE FAMILY MEMBER"/>
    <property type="match status" value="1"/>
</dbReference>
<comment type="similarity">
    <text evidence="1">Belongs to the sulfatase family.</text>
</comment>
<sequence length="411" mass="45899">MQPNIVFVITDNQSPWTLGCYGNGEILTPNIDRLAREGVRFANASCVNPVCSPSRATYLTGLMPSQHGVHNWLGAEKPDAQMGPDAYCTVEEFATLPRILADEGYTCGLSGKWHLGDSLHRQLGLGYWYAKPTGHTASFYDAEAIWQGKVVREPGYYLEAITDHAVDFLQQAGDGPFFLYVGYNGPYGLDQDMRTGHRNRHAAHYTDKPLRCFPREDAHPWLVRNRDCIGNETAIRSYAAAVSGVDDEVGRIMAALADLGLADSTLVIFTADHGLCAGHHGFWGMSDHGWPFTMFEENLRVPLIWRHPDRIAPGGVCSAMTCNYDFLGSLLDYLGMSGRMPADQELPGRSYAPALLGEALDWPEQITFHEYENTRTVRTGRWKHTRRFPNGPDDLYDLQSDPGERDNLIDR</sequence>
<accession>A0A0F9CBZ0</accession>
<reference evidence="3" key="1">
    <citation type="journal article" date="2015" name="Nature">
        <title>Complex archaea that bridge the gap between prokaryotes and eukaryotes.</title>
        <authorList>
            <person name="Spang A."/>
            <person name="Saw J.H."/>
            <person name="Jorgensen S.L."/>
            <person name="Zaremba-Niedzwiedzka K."/>
            <person name="Martijn J."/>
            <person name="Lind A.E."/>
            <person name="van Eijk R."/>
            <person name="Schleper C."/>
            <person name="Guy L."/>
            <person name="Ettema T.J."/>
        </authorList>
    </citation>
    <scope>NUCLEOTIDE SEQUENCE</scope>
</reference>
<protein>
    <recommendedName>
        <fullName evidence="2">Sulfatase N-terminal domain-containing protein</fullName>
    </recommendedName>
</protein>
<gene>
    <name evidence="3" type="ORF">LCGC14_2684930</name>
</gene>
<dbReference type="InterPro" id="IPR000917">
    <property type="entry name" value="Sulfatase_N"/>
</dbReference>
<comment type="caution">
    <text evidence="3">The sequence shown here is derived from an EMBL/GenBank/DDBJ whole genome shotgun (WGS) entry which is preliminary data.</text>
</comment>
<proteinExistence type="inferred from homology"/>
<evidence type="ECO:0000259" key="2">
    <source>
        <dbReference type="Pfam" id="PF00884"/>
    </source>
</evidence>
<evidence type="ECO:0000313" key="3">
    <source>
        <dbReference type="EMBL" id="KKK94231.1"/>
    </source>
</evidence>
<dbReference type="PANTHER" id="PTHR42693:SF33">
    <property type="entry name" value="ARYLSULFATASE"/>
    <property type="match status" value="1"/>
</dbReference>